<accession>A0A318HTQ5</accession>
<dbReference type="InterPro" id="IPR043534">
    <property type="entry name" value="EBDG/EBM"/>
</dbReference>
<dbReference type="Pfam" id="PF22666">
    <property type="entry name" value="Glyco_hydro_2_N2"/>
    <property type="match status" value="1"/>
</dbReference>
<comment type="caution">
    <text evidence="9">The sequence shown here is derived from an EMBL/GenBank/DDBJ whole genome shotgun (WGS) entry which is preliminary data.</text>
</comment>
<dbReference type="AlphaFoldDB" id="A0A318HTQ5"/>
<dbReference type="InterPro" id="IPR041351">
    <property type="entry name" value="Ig_GlcNase"/>
</dbReference>
<dbReference type="SUPFAM" id="SSF51445">
    <property type="entry name" value="(Trans)glycosidases"/>
    <property type="match status" value="1"/>
</dbReference>
<dbReference type="SUPFAM" id="SSF49785">
    <property type="entry name" value="Galactose-binding domain-like"/>
    <property type="match status" value="1"/>
</dbReference>
<dbReference type="InterPro" id="IPR036156">
    <property type="entry name" value="Beta-gal/glucu_dom_sf"/>
</dbReference>
<dbReference type="Proteomes" id="UP000247781">
    <property type="component" value="Unassembled WGS sequence"/>
</dbReference>
<evidence type="ECO:0000259" key="6">
    <source>
        <dbReference type="Pfam" id="PF17786"/>
    </source>
</evidence>
<keyword evidence="2" id="KW-0378">Hydrolase</keyword>
<keyword evidence="4" id="KW-0472">Membrane</keyword>
<dbReference type="GO" id="GO:0005975">
    <property type="term" value="P:carbohydrate metabolic process"/>
    <property type="evidence" value="ECO:0007669"/>
    <property type="project" value="InterPro"/>
</dbReference>
<keyword evidence="4" id="KW-1133">Transmembrane helix</keyword>
<dbReference type="PANTHER" id="PTHR43536">
    <property type="entry name" value="MANNOSYLGLYCOPROTEIN ENDO-BETA-MANNOSIDASE"/>
    <property type="match status" value="1"/>
</dbReference>
<dbReference type="InterPro" id="IPR013783">
    <property type="entry name" value="Ig-like_fold"/>
</dbReference>
<feature type="domain" description="Glycoside hydrolase family 2 immunoglobulin-like beta-sandwich" evidence="5">
    <location>
        <begin position="289"/>
        <end position="391"/>
    </location>
</feature>
<keyword evidence="10" id="KW-1185">Reference proteome</keyword>
<gene>
    <name evidence="9" type="ORF">C8E89_103355</name>
</gene>
<dbReference type="InterPro" id="IPR006102">
    <property type="entry name" value="Ig-like_GH2"/>
</dbReference>
<proteinExistence type="inferred from homology"/>
<dbReference type="Gene3D" id="2.60.120.260">
    <property type="entry name" value="Galactose-binding domain-like"/>
    <property type="match status" value="1"/>
</dbReference>
<dbReference type="InterPro" id="IPR008979">
    <property type="entry name" value="Galactose-bd-like_sf"/>
</dbReference>
<evidence type="ECO:0000256" key="4">
    <source>
        <dbReference type="SAM" id="Phobius"/>
    </source>
</evidence>
<dbReference type="Pfam" id="PF00703">
    <property type="entry name" value="Glyco_hydro_2"/>
    <property type="match status" value="1"/>
</dbReference>
<dbReference type="PANTHER" id="PTHR43536:SF1">
    <property type="entry name" value="MANNOSYLGLYCOPROTEIN ENDO-BETA-MANNOSIDASE"/>
    <property type="match status" value="1"/>
</dbReference>
<evidence type="ECO:0000259" key="7">
    <source>
        <dbReference type="Pfam" id="PF18368"/>
    </source>
</evidence>
<keyword evidence="4" id="KW-0812">Transmembrane</keyword>
<dbReference type="InterPro" id="IPR041447">
    <property type="entry name" value="Mannosidase_ig"/>
</dbReference>
<keyword evidence="3" id="KW-0326">Glycosidase</keyword>
<protein>
    <submittedName>
        <fullName evidence="9">Exo-1,4-beta-D-glucosaminidase</fullName>
    </submittedName>
</protein>
<feature type="domain" description="Exo-beta-D-glucosaminidase Ig-fold" evidence="7">
    <location>
        <begin position="843"/>
        <end position="944"/>
    </location>
</feature>
<dbReference type="GO" id="GO:0004553">
    <property type="term" value="F:hydrolase activity, hydrolyzing O-glycosyl compounds"/>
    <property type="evidence" value="ECO:0007669"/>
    <property type="project" value="InterPro"/>
</dbReference>
<evidence type="ECO:0000259" key="8">
    <source>
        <dbReference type="Pfam" id="PF22666"/>
    </source>
</evidence>
<organism evidence="9 10">
    <name type="scientific">Mycolicibacterium moriokaense</name>
    <dbReference type="NCBI Taxonomy" id="39691"/>
    <lineage>
        <taxon>Bacteria</taxon>
        <taxon>Bacillati</taxon>
        <taxon>Actinomycetota</taxon>
        <taxon>Actinomycetes</taxon>
        <taxon>Mycobacteriales</taxon>
        <taxon>Mycobacteriaceae</taxon>
        <taxon>Mycolicibacterium</taxon>
    </lineage>
</organism>
<feature type="domain" description="Beta-mannosidase-like galactose-binding" evidence="8">
    <location>
        <begin position="97"/>
        <end position="213"/>
    </location>
</feature>
<dbReference type="InterPro" id="IPR054593">
    <property type="entry name" value="Beta-mannosidase-like_N2"/>
</dbReference>
<comment type="similarity">
    <text evidence="1">Belongs to the glycosyl hydrolase 2 family.</text>
</comment>
<evidence type="ECO:0000313" key="10">
    <source>
        <dbReference type="Proteomes" id="UP000247781"/>
    </source>
</evidence>
<feature type="transmembrane region" description="Helical" evidence="4">
    <location>
        <begin position="37"/>
        <end position="56"/>
    </location>
</feature>
<evidence type="ECO:0000256" key="2">
    <source>
        <dbReference type="ARBA" id="ARBA00022801"/>
    </source>
</evidence>
<reference evidence="10" key="1">
    <citation type="submission" date="2018-05" db="EMBL/GenBank/DDBJ databases">
        <authorList>
            <person name="Deangelis K."/>
            <person name="Huntemann M."/>
            <person name="Clum A."/>
            <person name="Pillay M."/>
            <person name="Palaniappan K."/>
            <person name="Varghese N."/>
            <person name="Mikhailova N."/>
            <person name="Stamatis D."/>
            <person name="Reddy T."/>
            <person name="Daum C."/>
            <person name="Shapiro N."/>
            <person name="Ivanova N."/>
            <person name="Kyrpides N."/>
            <person name="Woyke T."/>
        </authorList>
    </citation>
    <scope>NUCLEOTIDE SEQUENCE [LARGE SCALE GENOMIC DNA]</scope>
    <source>
        <strain evidence="10">GAS496</strain>
    </source>
</reference>
<feature type="domain" description="Mannosidase Ig/CBM-like" evidence="6">
    <location>
        <begin position="742"/>
        <end position="823"/>
    </location>
</feature>
<name>A0A318HTQ5_9MYCO</name>
<evidence type="ECO:0000256" key="3">
    <source>
        <dbReference type="ARBA" id="ARBA00023295"/>
    </source>
</evidence>
<dbReference type="Pfam" id="PF18368">
    <property type="entry name" value="Ig_GlcNase"/>
    <property type="match status" value="1"/>
</dbReference>
<reference evidence="9 10" key="2">
    <citation type="submission" date="2018-06" db="EMBL/GenBank/DDBJ databases">
        <title>Sequencing of bacterial isolates from soil warming experiment in Harvard Forest, Massachusetts, USA.</title>
        <authorList>
            <person name="Deangelis K.PhD."/>
        </authorList>
    </citation>
    <scope>NUCLEOTIDE SEQUENCE [LARGE SCALE GENOMIC DNA]</scope>
    <source>
        <strain evidence="9 10">GAS496</strain>
    </source>
</reference>
<dbReference type="SUPFAM" id="SSF49303">
    <property type="entry name" value="beta-Galactosidase/glucuronidase domain"/>
    <property type="match status" value="3"/>
</dbReference>
<dbReference type="EMBL" id="QJJU01000003">
    <property type="protein sequence ID" value="PXX11266.1"/>
    <property type="molecule type" value="Genomic_DNA"/>
</dbReference>
<dbReference type="Pfam" id="PF17786">
    <property type="entry name" value="Mannosidase_ig"/>
    <property type="match status" value="1"/>
</dbReference>
<sequence length="973" mass="108168">MTDTNSVALLGRAPTGYCRYGDPVDGAQMSVERRRHIVLRILMSVALLLLLCAADFPDFAKPGPPPGQIELAQGWSLVSARDVKADGAALSRPDYKAAGWHAIPRMPATVLQTLQEDGTYPNLYYGTNLLDKVPQDLYKQDWWYRTTFTAPAGHTTYMLDFPGINYRAEIWLNGHLVAGNTQIVGMHTSHEIDVSRWVNQGEANTLAVKITPERALQDVNGVELADSWYDWINWNYLGYQGPGKNPTNGNSFVPDRNAGIWKPVYLKVSGAVVLGPSTVNSELPLPRTDSARLTVYSSLRNSSGAQVRGVLRATITRPGKPDIQIEQPITLAAGEQRDVSLSPDKFAQLTVQNPDLWWPYTLGRPDLYDLQLEFRQFDRPTDTSHLRFGIRSVEQYRDQDEQFPELGKGGSFYLKVNGKDFLVRGAAYTPDLLYATDPNRDAAILGYVKDLGLNMIRLEGKFPGDHIAEMADEMGIPLMYGWMCCNQWEKWSQWDNEDYRVAQDSLRSQIEGLRSHPSVFVWANGSDGKAPDDVLAKYNRILSELHWQNAAVDTVSSLAIDDDGERDWDGIQMAGPYSWRPPSYWFSGRYAAARGSTAEQGDNEQIPPFASLKKFIPPDKLWPINDAWYFHAGSNPKNAALTSIRLAVDRRYGPSNSAEEFARKAQVAHYEATRAQFEAFAAGGRDNHKMTIYWMLNSHWPSFFGHLFDYYLRPGGAYFGAKNGLRPLSVVFDSYATGNHSNANITVVNQTPRDQTGLTVRVRTYDLQGKLRDDRSAGNVNVSPGGVAQAMTLPRLARDSSVVFVRAQLLDRSGKVVSENVYWQSQQLDDVGDPGNDAAFELKQASWADMTGLNRMTPVPLDVTASTSPNAGDNRVTIRLHNPSQRIAFFERAELTSTADGDEILPIEYSDNYVTVFPGETVELQGQPWSGVPANWVRVTGYNTPPVVVSVNGQSTAAKLTVAVAPISSSFPR</sequence>
<dbReference type="Gene3D" id="2.60.40.10">
    <property type="entry name" value="Immunoglobulins"/>
    <property type="match status" value="3"/>
</dbReference>
<evidence type="ECO:0000256" key="1">
    <source>
        <dbReference type="ARBA" id="ARBA00007401"/>
    </source>
</evidence>
<dbReference type="Gene3D" id="3.20.20.80">
    <property type="entry name" value="Glycosidases"/>
    <property type="match status" value="1"/>
</dbReference>
<evidence type="ECO:0000313" key="9">
    <source>
        <dbReference type="EMBL" id="PXX11266.1"/>
    </source>
</evidence>
<dbReference type="InterPro" id="IPR017853">
    <property type="entry name" value="GH"/>
</dbReference>
<evidence type="ECO:0000259" key="5">
    <source>
        <dbReference type="Pfam" id="PF00703"/>
    </source>
</evidence>